<dbReference type="EMBL" id="FPIP01000003">
    <property type="protein sequence ID" value="SFW30001.1"/>
    <property type="molecule type" value="Genomic_DNA"/>
</dbReference>
<dbReference type="Pfam" id="PF18952">
    <property type="entry name" value="DUF5696"/>
    <property type="match status" value="1"/>
</dbReference>
<name>A0A1K1N3W4_RUMFL</name>
<feature type="signal peptide" evidence="1">
    <location>
        <begin position="1"/>
        <end position="26"/>
    </location>
</feature>
<evidence type="ECO:0000256" key="1">
    <source>
        <dbReference type="SAM" id="SignalP"/>
    </source>
</evidence>
<evidence type="ECO:0000313" key="3">
    <source>
        <dbReference type="Proteomes" id="UP000183461"/>
    </source>
</evidence>
<evidence type="ECO:0000313" key="2">
    <source>
        <dbReference type="EMBL" id="SFW30001.1"/>
    </source>
</evidence>
<gene>
    <name evidence="2" type="ORF">SAMN02910280_1681</name>
</gene>
<accession>A0A1K1N3W4</accession>
<proteinExistence type="predicted"/>
<reference evidence="2 3" key="1">
    <citation type="submission" date="2016-11" db="EMBL/GenBank/DDBJ databases">
        <authorList>
            <person name="Jaros S."/>
            <person name="Januszkiewicz K."/>
            <person name="Wedrychowicz H."/>
        </authorList>
    </citation>
    <scope>NUCLEOTIDE SEQUENCE [LARGE SCALE GENOMIC DNA]</scope>
    <source>
        <strain evidence="2 3">YL228</strain>
    </source>
</reference>
<dbReference type="AlphaFoldDB" id="A0A1K1N3W4"/>
<dbReference type="RefSeq" id="WP_072299980.1">
    <property type="nucleotide sequence ID" value="NZ_FPIP01000003.1"/>
</dbReference>
<keyword evidence="1" id="KW-0732">Signal</keyword>
<dbReference type="Proteomes" id="UP000183461">
    <property type="component" value="Unassembled WGS sequence"/>
</dbReference>
<sequence>MGRISKKLILCLLAVSSLTVSGSVYADSEGSEAAPQAALAADKGAEPEKAKRYEAVEKAELSAEDAEKYLRKIGSADGFDVYIREEKFEDKLWDAAGGKPKNKKDYTEEQKLLADKIADLKKLGRLVAIDTKTGQAAASFKNGNGCDEGKLWVSDAGRFFVITDKDETKVIRLRQVVSTLDSKYAFISADGKTLELLRKDMKRPDEIFEYDGKEDGKVVYKSESGSFAWLTADKKHFLGAFRRGAENDSFRMLIDDRTAIFGIENKKTGYIWWSSPLEASQDRLATGLLADELRSSNMLRYGVPLSRSGNNMLRSGSETDCTFTVSDIPNGIRVMYSYTGAGFKVPVEYTLEDDHLRASVKVSEIQETNSANIATEMTVLGSFGAASDNEEGYFVIPDGSGALVRFNNQRTLQNNIYQQRVYGADVTAVPQNRGAVSEQIYMPVYGIVKEDNALLAVAAKGDSNAYLTANVSKQSNSSYNICNFTFILRGTDSFYMSGNNRDKYTVFERGAIKSDDIEMLYYPISKKGADYVDVAERYRQYLLDEQGVKIRSKADSAPLYLDLYGGVMKKKPVLGIPVSLKTSVTDYGQAAEIIGGLRDGGVGDMVVSYNNWTNDGMKNKVDTDGKPSGKLGGKGDFRTLADLISDSGYSLYPVSDNRDFRSGNGYYSFSDTSVRVSGSYSRIVSYDKAYGVPDGFRKNLSLLSPSYYPEIFSDIAENYSKAGLSGAAPVNLTASLYGDYGKKCISRAKAEKLLTEGYAKLDEKLSGGILADGANAYALPYVSHITGVPETSSRFDLFDEDIPFYQIVLHGVIPYSAAAVNGSPDPERALLMAAATGSNLSYDMIYEETGELKDTDLDGLYYANYKGWTDTAAEDYRLLAPLLGAVSDSFITGYEQKGDIITTEFSNGTVVTADLGAMTVRYNGSVIELGRNKEKGES</sequence>
<organism evidence="2 3">
    <name type="scientific">Ruminococcus flavefaciens</name>
    <dbReference type="NCBI Taxonomy" id="1265"/>
    <lineage>
        <taxon>Bacteria</taxon>
        <taxon>Bacillati</taxon>
        <taxon>Bacillota</taxon>
        <taxon>Clostridia</taxon>
        <taxon>Eubacteriales</taxon>
        <taxon>Oscillospiraceae</taxon>
        <taxon>Ruminococcus</taxon>
    </lineage>
</organism>
<dbReference type="InterPro" id="IPR043751">
    <property type="entry name" value="DUF5696"/>
</dbReference>
<protein>
    <submittedName>
        <fullName evidence="2">Uncharacterized protein</fullName>
    </submittedName>
</protein>
<feature type="chain" id="PRO_5011978375" evidence="1">
    <location>
        <begin position="27"/>
        <end position="938"/>
    </location>
</feature>